<evidence type="ECO:0000313" key="2">
    <source>
        <dbReference type="Proteomes" id="UP001172083"/>
    </source>
</evidence>
<reference evidence="1" key="1">
    <citation type="submission" date="2023-06" db="EMBL/GenBank/DDBJ databases">
        <title>Genomic of Agaribacillus aureum.</title>
        <authorList>
            <person name="Wang G."/>
        </authorList>
    </citation>
    <scope>NUCLEOTIDE SEQUENCE</scope>
    <source>
        <strain evidence="1">BMA12</strain>
    </source>
</reference>
<sequence>MAKELKSVRYDVSLSRDYSGDEMHKIIEKVSQDLDVYISHIGSYSRKKYPNSIHWHFKEKPKEKGCLDATFWEEGNEFWIVARNYEPDWVKRKAEQMQMKLREVL</sequence>
<dbReference type="Proteomes" id="UP001172083">
    <property type="component" value="Unassembled WGS sequence"/>
</dbReference>
<gene>
    <name evidence="1" type="ORF">QQ020_12585</name>
</gene>
<dbReference type="RefSeq" id="WP_346758211.1">
    <property type="nucleotide sequence ID" value="NZ_JAUJEB010000001.1"/>
</dbReference>
<protein>
    <submittedName>
        <fullName evidence="1">Uncharacterized protein</fullName>
    </submittedName>
</protein>
<accession>A0ABT8L590</accession>
<organism evidence="1 2">
    <name type="scientific">Agaribacillus aureus</name>
    <dbReference type="NCBI Taxonomy" id="3051825"/>
    <lineage>
        <taxon>Bacteria</taxon>
        <taxon>Pseudomonadati</taxon>
        <taxon>Bacteroidota</taxon>
        <taxon>Cytophagia</taxon>
        <taxon>Cytophagales</taxon>
        <taxon>Splendidivirgaceae</taxon>
        <taxon>Agaribacillus</taxon>
    </lineage>
</organism>
<name>A0ABT8L590_9BACT</name>
<proteinExistence type="predicted"/>
<comment type="caution">
    <text evidence="1">The sequence shown here is derived from an EMBL/GenBank/DDBJ whole genome shotgun (WGS) entry which is preliminary data.</text>
</comment>
<keyword evidence="2" id="KW-1185">Reference proteome</keyword>
<dbReference type="EMBL" id="JAUJEB010000001">
    <property type="protein sequence ID" value="MDN5212894.1"/>
    <property type="molecule type" value="Genomic_DNA"/>
</dbReference>
<evidence type="ECO:0000313" key="1">
    <source>
        <dbReference type="EMBL" id="MDN5212894.1"/>
    </source>
</evidence>